<reference evidence="1" key="2">
    <citation type="journal article" date="2022" name="New Phytol.">
        <title>Evolutionary transition to the ectomycorrhizal habit in the genomes of a hyperdiverse lineage of mushroom-forming fungi.</title>
        <authorList>
            <person name="Looney B."/>
            <person name="Miyauchi S."/>
            <person name="Morin E."/>
            <person name="Drula E."/>
            <person name="Courty P.E."/>
            <person name="Kohler A."/>
            <person name="Kuo A."/>
            <person name="LaButti K."/>
            <person name="Pangilinan J."/>
            <person name="Lipzen A."/>
            <person name="Riley R."/>
            <person name="Andreopoulos W."/>
            <person name="He G."/>
            <person name="Johnson J."/>
            <person name="Nolan M."/>
            <person name="Tritt A."/>
            <person name="Barry K.W."/>
            <person name="Grigoriev I.V."/>
            <person name="Nagy L.G."/>
            <person name="Hibbett D."/>
            <person name="Henrissat B."/>
            <person name="Matheny P.B."/>
            <person name="Labbe J."/>
            <person name="Martin F.M."/>
        </authorList>
    </citation>
    <scope>NUCLEOTIDE SEQUENCE</scope>
    <source>
        <strain evidence="1">FP105234-sp</strain>
    </source>
</reference>
<protein>
    <submittedName>
        <fullName evidence="1">Uncharacterized protein</fullName>
    </submittedName>
</protein>
<gene>
    <name evidence="1" type="ORF">FA95DRAFT_122759</name>
</gene>
<keyword evidence="2" id="KW-1185">Reference proteome</keyword>
<evidence type="ECO:0000313" key="2">
    <source>
        <dbReference type="Proteomes" id="UP000814033"/>
    </source>
</evidence>
<dbReference type="Proteomes" id="UP000814033">
    <property type="component" value="Unassembled WGS sequence"/>
</dbReference>
<comment type="caution">
    <text evidence="1">The sequence shown here is derived from an EMBL/GenBank/DDBJ whole genome shotgun (WGS) entry which is preliminary data.</text>
</comment>
<evidence type="ECO:0000313" key="1">
    <source>
        <dbReference type="EMBL" id="KAI0045437.1"/>
    </source>
</evidence>
<sequence>MARAPLDIQIIVIELVYASCQHEAIDYCTLRACALVCRAWTPIAQRLLFRRVPVSKPMRIHPNNSKFTRLLRTLSAAPHPASHVRSITIILGQEKSTASEDLEVLGLCSNVEGIFIVGNFASSSSLPALAERLRTMRIRPVFLSMSGGPAVVSTLMQIWPSARALEVRAGFDGVTNADLFMAMRIPHAVEALSIFHADLFWAAPIGGLLMVRYLELQELEWLNATLLRHLLVSGVLPRLRSLCITGTYGSPVPRTVLEQLARVETLVVSGLPREAMELPRTLRHLGYHFYGLGHESIAGAQLLMDAARALPELRLVTAISRSSTEVLKRFHTTCQHAGVELVVYKEPWRFPRPGNVDWI</sequence>
<organism evidence="1 2">
    <name type="scientific">Auriscalpium vulgare</name>
    <dbReference type="NCBI Taxonomy" id="40419"/>
    <lineage>
        <taxon>Eukaryota</taxon>
        <taxon>Fungi</taxon>
        <taxon>Dikarya</taxon>
        <taxon>Basidiomycota</taxon>
        <taxon>Agaricomycotina</taxon>
        <taxon>Agaricomycetes</taxon>
        <taxon>Russulales</taxon>
        <taxon>Auriscalpiaceae</taxon>
        <taxon>Auriscalpium</taxon>
    </lineage>
</organism>
<reference evidence="1" key="1">
    <citation type="submission" date="2021-02" db="EMBL/GenBank/DDBJ databases">
        <authorList>
            <consortium name="DOE Joint Genome Institute"/>
            <person name="Ahrendt S."/>
            <person name="Looney B.P."/>
            <person name="Miyauchi S."/>
            <person name="Morin E."/>
            <person name="Drula E."/>
            <person name="Courty P.E."/>
            <person name="Chicoki N."/>
            <person name="Fauchery L."/>
            <person name="Kohler A."/>
            <person name="Kuo A."/>
            <person name="Labutti K."/>
            <person name="Pangilinan J."/>
            <person name="Lipzen A."/>
            <person name="Riley R."/>
            <person name="Andreopoulos W."/>
            <person name="He G."/>
            <person name="Johnson J."/>
            <person name="Barry K.W."/>
            <person name="Grigoriev I.V."/>
            <person name="Nagy L."/>
            <person name="Hibbett D."/>
            <person name="Henrissat B."/>
            <person name="Matheny P.B."/>
            <person name="Labbe J."/>
            <person name="Martin F."/>
        </authorList>
    </citation>
    <scope>NUCLEOTIDE SEQUENCE</scope>
    <source>
        <strain evidence="1">FP105234-sp</strain>
    </source>
</reference>
<proteinExistence type="predicted"/>
<name>A0ACB8RNI7_9AGAM</name>
<accession>A0ACB8RNI7</accession>
<dbReference type="EMBL" id="MU275951">
    <property type="protein sequence ID" value="KAI0045437.1"/>
    <property type="molecule type" value="Genomic_DNA"/>
</dbReference>